<accession>A0A1H6W0L0</accession>
<feature type="transmembrane region" description="Helical" evidence="4">
    <location>
        <begin position="329"/>
        <end position="345"/>
    </location>
</feature>
<keyword evidence="1 4" id="KW-0812">Transmembrane</keyword>
<feature type="transmembrane region" description="Helical" evidence="4">
    <location>
        <begin position="396"/>
        <end position="416"/>
    </location>
</feature>
<keyword evidence="5" id="KW-0762">Sugar transport</keyword>
<reference evidence="5 6" key="1">
    <citation type="submission" date="2016-10" db="EMBL/GenBank/DDBJ databases">
        <authorList>
            <person name="de Groot N.N."/>
        </authorList>
    </citation>
    <scope>NUCLEOTIDE SEQUENCE [LARGE SCALE GENOMIC DNA]</scope>
    <source>
        <strain evidence="5 6">DSM 29340</strain>
    </source>
</reference>
<keyword evidence="6" id="KW-1185">Reference proteome</keyword>
<feature type="transmembrane region" description="Helical" evidence="4">
    <location>
        <begin position="274"/>
        <end position="296"/>
    </location>
</feature>
<evidence type="ECO:0000313" key="5">
    <source>
        <dbReference type="EMBL" id="SEJ08844.1"/>
    </source>
</evidence>
<evidence type="ECO:0000256" key="1">
    <source>
        <dbReference type="ARBA" id="ARBA00022692"/>
    </source>
</evidence>
<feature type="transmembrane region" description="Helical" evidence="4">
    <location>
        <begin position="117"/>
        <end position="136"/>
    </location>
</feature>
<feature type="transmembrane region" description="Helical" evidence="4">
    <location>
        <begin position="186"/>
        <end position="206"/>
    </location>
</feature>
<name>A0A1H6W0L0_9RHOB</name>
<proteinExistence type="predicted"/>
<dbReference type="PANTHER" id="PTHR23526:SF2">
    <property type="entry name" value="MAJOR FACILITATOR SUPERFAMILY (MFS) PROFILE DOMAIN-CONTAINING PROTEIN"/>
    <property type="match status" value="1"/>
</dbReference>
<organism evidence="5 6">
    <name type="scientific">Cribrihabitans marinus</name>
    <dbReference type="NCBI Taxonomy" id="1227549"/>
    <lineage>
        <taxon>Bacteria</taxon>
        <taxon>Pseudomonadati</taxon>
        <taxon>Pseudomonadota</taxon>
        <taxon>Alphaproteobacteria</taxon>
        <taxon>Rhodobacterales</taxon>
        <taxon>Paracoccaceae</taxon>
        <taxon>Cribrihabitans</taxon>
    </lineage>
</organism>
<protein>
    <submittedName>
        <fullName evidence="5">MFS/sugar transport protein</fullName>
    </submittedName>
</protein>
<keyword evidence="2 4" id="KW-1133">Transmembrane helix</keyword>
<dbReference type="Gene3D" id="1.20.1250.20">
    <property type="entry name" value="MFS general substrate transporter like domains"/>
    <property type="match status" value="1"/>
</dbReference>
<feature type="transmembrane region" description="Helical" evidence="4">
    <location>
        <begin position="90"/>
        <end position="111"/>
    </location>
</feature>
<evidence type="ECO:0000256" key="4">
    <source>
        <dbReference type="SAM" id="Phobius"/>
    </source>
</evidence>
<dbReference type="InterPro" id="IPR052528">
    <property type="entry name" value="Sugar_transport-like"/>
</dbReference>
<dbReference type="Proteomes" id="UP000199379">
    <property type="component" value="Unassembled WGS sequence"/>
</dbReference>
<dbReference type="AlphaFoldDB" id="A0A1H6W0L0"/>
<sequence length="425" mass="43267">MAADSDIARAAEAVASGQGGRNPAVHLLSLSMTKVADGLIQPKLVLTWLLTALGAPGYLIGALVPVREAGALLPQVALAGRIQASDRRRVYWSLGAFFQGVAAFAIAVAVLTLEGAAAGWAVLAALGCLAVARSACSVSYKDVLARTVETGLRGRLTGAAATISAALVFAYAALLGLGVIPREPGVLAVAIAGAGLLWLVASMLFLTLDEPRRPDGAPDEMSGLSLSEMVAPLREDREFRHYIAVRALFISTALAPTFLVMLTGQGDGDTLGNLGTMMVAASLAAILSGFVWGWLSDRSSRKVLILAGSISAVALAAAAGWALVQDGPIGSVAAAGVIFVAQLGYEGVRAGRKLHLTDMDTGDRKVAYTAVSNTMIGVLLMAGGLFGLAADLIGPALVLAMLAGLSALGAVAAVTLSEVQRDADG</sequence>
<dbReference type="STRING" id="1227549.SAMN05444007_103298"/>
<dbReference type="InterPro" id="IPR036259">
    <property type="entry name" value="MFS_trans_sf"/>
</dbReference>
<dbReference type="PANTHER" id="PTHR23526">
    <property type="entry name" value="INTEGRAL MEMBRANE TRANSPORT PROTEIN-RELATED"/>
    <property type="match status" value="1"/>
</dbReference>
<dbReference type="OrthoDB" id="1117124at2"/>
<keyword evidence="5" id="KW-0813">Transport</keyword>
<evidence type="ECO:0000256" key="2">
    <source>
        <dbReference type="ARBA" id="ARBA00022989"/>
    </source>
</evidence>
<dbReference type="InterPro" id="IPR011701">
    <property type="entry name" value="MFS"/>
</dbReference>
<keyword evidence="3 4" id="KW-0472">Membrane</keyword>
<gene>
    <name evidence="5" type="ORF">SAMN05444007_103298</name>
</gene>
<dbReference type="RefSeq" id="WP_143057886.1">
    <property type="nucleotide sequence ID" value="NZ_BMGV01000003.1"/>
</dbReference>
<dbReference type="Pfam" id="PF07690">
    <property type="entry name" value="MFS_1"/>
    <property type="match status" value="1"/>
</dbReference>
<feature type="transmembrane region" description="Helical" evidence="4">
    <location>
        <begin position="243"/>
        <end position="262"/>
    </location>
</feature>
<dbReference type="GO" id="GO:0022857">
    <property type="term" value="F:transmembrane transporter activity"/>
    <property type="evidence" value="ECO:0007669"/>
    <property type="project" value="InterPro"/>
</dbReference>
<feature type="transmembrane region" description="Helical" evidence="4">
    <location>
        <begin position="303"/>
        <end position="323"/>
    </location>
</feature>
<feature type="transmembrane region" description="Helical" evidence="4">
    <location>
        <begin position="156"/>
        <end position="180"/>
    </location>
</feature>
<dbReference type="EMBL" id="FNYD01000003">
    <property type="protein sequence ID" value="SEJ08844.1"/>
    <property type="molecule type" value="Genomic_DNA"/>
</dbReference>
<evidence type="ECO:0000256" key="3">
    <source>
        <dbReference type="ARBA" id="ARBA00023136"/>
    </source>
</evidence>
<evidence type="ECO:0000313" key="6">
    <source>
        <dbReference type="Proteomes" id="UP000199379"/>
    </source>
</evidence>
<feature type="transmembrane region" description="Helical" evidence="4">
    <location>
        <begin position="45"/>
        <end position="66"/>
    </location>
</feature>
<feature type="transmembrane region" description="Helical" evidence="4">
    <location>
        <begin position="366"/>
        <end position="390"/>
    </location>
</feature>
<dbReference type="SUPFAM" id="SSF103473">
    <property type="entry name" value="MFS general substrate transporter"/>
    <property type="match status" value="1"/>
</dbReference>